<name>A0A8T0UBK2_PANVG</name>
<feature type="compositionally biased region" description="Low complexity" evidence="1">
    <location>
        <begin position="36"/>
        <end position="47"/>
    </location>
</feature>
<evidence type="ECO:0000256" key="1">
    <source>
        <dbReference type="SAM" id="MobiDB-lite"/>
    </source>
</evidence>
<feature type="region of interest" description="Disordered" evidence="1">
    <location>
        <begin position="1"/>
        <end position="48"/>
    </location>
</feature>
<protein>
    <submittedName>
        <fullName evidence="2">Uncharacterized protein</fullName>
    </submittedName>
</protein>
<accession>A0A8T0UBK2</accession>
<evidence type="ECO:0000313" key="2">
    <source>
        <dbReference type="EMBL" id="KAG2620100.1"/>
    </source>
</evidence>
<keyword evidence="3" id="KW-1185">Reference proteome</keyword>
<dbReference type="EMBL" id="CM029042">
    <property type="protein sequence ID" value="KAG2620100.1"/>
    <property type="molecule type" value="Genomic_DNA"/>
</dbReference>
<proteinExistence type="predicted"/>
<reference evidence="2" key="1">
    <citation type="submission" date="2020-05" db="EMBL/GenBank/DDBJ databases">
        <title>WGS assembly of Panicum virgatum.</title>
        <authorList>
            <person name="Lovell J.T."/>
            <person name="Jenkins J."/>
            <person name="Shu S."/>
            <person name="Juenger T.E."/>
            <person name="Schmutz J."/>
        </authorList>
    </citation>
    <scope>NUCLEOTIDE SEQUENCE</scope>
    <source>
        <strain evidence="2">AP13</strain>
    </source>
</reference>
<sequence length="169" mass="18134">MHPITRSSSPAPLAPPPLRQSSSSAAATNLGPFPPSRRASPSPSRCSLATASGEACELSRSPWDLIAELSLFDPMGGRHPLRGTPCAARATPDATTILAALDTPRAWGIHGGDCIGRSPAAAAAIPAADPPPHPRTRRLTLRRSPSPRRIPHARRTRLRVRRRDYRRSQ</sequence>
<evidence type="ECO:0000313" key="3">
    <source>
        <dbReference type="Proteomes" id="UP000823388"/>
    </source>
</evidence>
<dbReference type="AlphaFoldDB" id="A0A8T0UBK2"/>
<feature type="compositionally biased region" description="Basic residues" evidence="1">
    <location>
        <begin position="134"/>
        <end position="169"/>
    </location>
</feature>
<organism evidence="2 3">
    <name type="scientific">Panicum virgatum</name>
    <name type="common">Blackwell switchgrass</name>
    <dbReference type="NCBI Taxonomy" id="38727"/>
    <lineage>
        <taxon>Eukaryota</taxon>
        <taxon>Viridiplantae</taxon>
        <taxon>Streptophyta</taxon>
        <taxon>Embryophyta</taxon>
        <taxon>Tracheophyta</taxon>
        <taxon>Spermatophyta</taxon>
        <taxon>Magnoliopsida</taxon>
        <taxon>Liliopsida</taxon>
        <taxon>Poales</taxon>
        <taxon>Poaceae</taxon>
        <taxon>PACMAD clade</taxon>
        <taxon>Panicoideae</taxon>
        <taxon>Panicodae</taxon>
        <taxon>Paniceae</taxon>
        <taxon>Panicinae</taxon>
        <taxon>Panicum</taxon>
        <taxon>Panicum sect. Hiantes</taxon>
    </lineage>
</organism>
<dbReference type="Proteomes" id="UP000823388">
    <property type="component" value="Chromosome 3N"/>
</dbReference>
<feature type="compositionally biased region" description="Low complexity" evidence="1">
    <location>
        <begin position="1"/>
        <end position="11"/>
    </location>
</feature>
<feature type="region of interest" description="Disordered" evidence="1">
    <location>
        <begin position="122"/>
        <end position="169"/>
    </location>
</feature>
<comment type="caution">
    <text evidence="2">The sequence shown here is derived from an EMBL/GenBank/DDBJ whole genome shotgun (WGS) entry which is preliminary data.</text>
</comment>
<gene>
    <name evidence="2" type="ORF">PVAP13_3NG152601</name>
</gene>